<dbReference type="PANTHER" id="PTHR28498:SF1">
    <property type="entry name" value="ZINC FINGER SWIM DOMAIN-CONTAINING PROTEIN 7"/>
    <property type="match status" value="1"/>
</dbReference>
<dbReference type="PROSITE" id="PS50966">
    <property type="entry name" value="ZF_SWIM"/>
    <property type="match status" value="1"/>
</dbReference>
<keyword evidence="1" id="KW-0862">Zinc</keyword>
<dbReference type="PANTHER" id="PTHR28498">
    <property type="entry name" value="ZINC FINGER SWIM DOMAIN-CONTAINING PROTEIN 7"/>
    <property type="match status" value="1"/>
</dbReference>
<dbReference type="RefSeq" id="XP_050502490.1">
    <property type="nucleotide sequence ID" value="XM_050646533.1"/>
</dbReference>
<evidence type="ECO:0000313" key="3">
    <source>
        <dbReference type="EnsemblMetazoa" id="XP_050502490.1"/>
    </source>
</evidence>
<dbReference type="EnsemblMetazoa" id="XM_050646533.1">
    <property type="protein sequence ID" value="XP_050502490.1"/>
    <property type="gene ID" value="LOC126881885"/>
</dbReference>
<dbReference type="Proteomes" id="UP001652700">
    <property type="component" value="Unplaced"/>
</dbReference>
<dbReference type="InterPro" id="IPR007527">
    <property type="entry name" value="Znf_SWIM"/>
</dbReference>
<protein>
    <recommendedName>
        <fullName evidence="2">SWIM-type domain-containing protein</fullName>
    </recommendedName>
</protein>
<name>A0ABM5JX29_DIAVI</name>
<evidence type="ECO:0000259" key="2">
    <source>
        <dbReference type="PROSITE" id="PS50966"/>
    </source>
</evidence>
<keyword evidence="1" id="KW-0863">Zinc-finger</keyword>
<organism evidence="3 4">
    <name type="scientific">Diabrotica virgifera virgifera</name>
    <name type="common">western corn rootworm</name>
    <dbReference type="NCBI Taxonomy" id="50390"/>
    <lineage>
        <taxon>Eukaryota</taxon>
        <taxon>Metazoa</taxon>
        <taxon>Ecdysozoa</taxon>
        <taxon>Arthropoda</taxon>
        <taxon>Hexapoda</taxon>
        <taxon>Insecta</taxon>
        <taxon>Pterygota</taxon>
        <taxon>Neoptera</taxon>
        <taxon>Endopterygota</taxon>
        <taxon>Coleoptera</taxon>
        <taxon>Polyphaga</taxon>
        <taxon>Cucujiformia</taxon>
        <taxon>Chrysomeloidea</taxon>
        <taxon>Chrysomelidae</taxon>
        <taxon>Galerucinae</taxon>
        <taxon>Diabroticina</taxon>
        <taxon>Diabroticites</taxon>
        <taxon>Diabrotica</taxon>
    </lineage>
</organism>
<dbReference type="GeneID" id="126881885"/>
<keyword evidence="1" id="KW-0479">Metal-binding</keyword>
<evidence type="ECO:0000256" key="1">
    <source>
        <dbReference type="PROSITE-ProRule" id="PRU00325"/>
    </source>
</evidence>
<evidence type="ECO:0000313" key="4">
    <source>
        <dbReference type="Proteomes" id="UP001652700"/>
    </source>
</evidence>
<reference evidence="3" key="1">
    <citation type="submission" date="2025-05" db="UniProtKB">
        <authorList>
            <consortium name="EnsemblMetazoa"/>
        </authorList>
    </citation>
    <scope>IDENTIFICATION</scope>
</reference>
<proteinExistence type="predicted"/>
<feature type="domain" description="SWIM-type" evidence="2">
    <location>
        <begin position="80"/>
        <end position="118"/>
    </location>
</feature>
<accession>A0ABM5JX29</accession>
<keyword evidence="4" id="KW-1185">Reference proteome</keyword>
<sequence length="149" mass="17399">MDFESISFIPKLAFDYLSDVDRCYKERGSFGERDLENLHSFFGDTLVLATELVDKCKIIEYKLQDGIRNVFKIISYTDQYTLYDNINFCHCNYFRSQVLEARDAITCKHVLAVRLGKITGKTTEEIVTPSQLVDFLNEQINYIGYNNEY</sequence>